<evidence type="ECO:0000259" key="10">
    <source>
        <dbReference type="PROSITE" id="PS50109"/>
    </source>
</evidence>
<dbReference type="Pfam" id="PF00072">
    <property type="entry name" value="Response_reg"/>
    <property type="match status" value="1"/>
</dbReference>
<dbReference type="CDD" id="cd00082">
    <property type="entry name" value="HisKA"/>
    <property type="match status" value="2"/>
</dbReference>
<dbReference type="AlphaFoldDB" id="A0A251X3Q3"/>
<evidence type="ECO:0000313" key="13">
    <source>
        <dbReference type="EMBL" id="OUD12124.1"/>
    </source>
</evidence>
<evidence type="ECO:0000256" key="4">
    <source>
        <dbReference type="ARBA" id="ARBA00022553"/>
    </source>
</evidence>
<dbReference type="Pfam" id="PF02518">
    <property type="entry name" value="HATPase_c"/>
    <property type="match status" value="2"/>
</dbReference>
<dbReference type="Proteomes" id="UP000194798">
    <property type="component" value="Unassembled WGS sequence"/>
</dbReference>
<evidence type="ECO:0000256" key="3">
    <source>
        <dbReference type="ARBA" id="ARBA00012438"/>
    </source>
</evidence>
<keyword evidence="5" id="KW-0808">Transferase</keyword>
<feature type="transmembrane region" description="Helical" evidence="9">
    <location>
        <begin position="349"/>
        <end position="372"/>
    </location>
</feature>
<dbReference type="SUPFAM" id="SSF158472">
    <property type="entry name" value="HAMP domain-like"/>
    <property type="match status" value="1"/>
</dbReference>
<protein>
    <recommendedName>
        <fullName evidence="3">histidine kinase</fullName>
        <ecNumber evidence="3">2.7.13.3</ecNumber>
    </recommendedName>
</protein>
<evidence type="ECO:0000256" key="1">
    <source>
        <dbReference type="ARBA" id="ARBA00000085"/>
    </source>
</evidence>
<dbReference type="EMBL" id="MSLT01000023">
    <property type="protein sequence ID" value="OUD12124.1"/>
    <property type="molecule type" value="Genomic_DNA"/>
</dbReference>
<accession>A0A251X3Q3</accession>
<evidence type="ECO:0000256" key="9">
    <source>
        <dbReference type="SAM" id="Phobius"/>
    </source>
</evidence>
<dbReference type="GO" id="GO:0000155">
    <property type="term" value="F:phosphorelay sensor kinase activity"/>
    <property type="evidence" value="ECO:0007669"/>
    <property type="project" value="InterPro"/>
</dbReference>
<dbReference type="Gene3D" id="3.30.565.10">
    <property type="entry name" value="Histidine kinase-like ATPase, C-terminal domain"/>
    <property type="match status" value="2"/>
</dbReference>
<dbReference type="FunFam" id="3.30.565.10:FF:000010">
    <property type="entry name" value="Sensor histidine kinase RcsC"/>
    <property type="match status" value="2"/>
</dbReference>
<evidence type="ECO:0000256" key="7">
    <source>
        <dbReference type="ARBA" id="ARBA00023012"/>
    </source>
</evidence>
<keyword evidence="6" id="KW-0418">Kinase</keyword>
<sequence length="1113" mass="125775">MDSEYPLKKTRHTQLKYQIMGYILMLVLPVLSLLALTNYLDTRDALIESYDLLQRQTEDNIANALKLVDSAYKMFEHPLDLRLKQAFTPFVKAYEQAQGQVSEINLVGLKHELEADTGLEMDLYIINHHGVVEYTTYKTDLNLDFKQKFPDYYQKLDGIRKRGTFFADRITAEALTGELRKFVYMPTPDKHYLLELGVRVKNFPNFLDELDPVKIAKRLKEFNPMLSDIRLFNRSGLYVLGSPNDKIDKETKDIISKLENNDNNFYEISYPKDKRLVRYILVNLHSKSNGVVTHRDLSKEIPPTLSEEFAEDMHTDSSFTSLKPLSISNEVVELTYNTTRIERILLHQIMSNIAVGIIAVILTVILAFFVAARISQPILQVIRAASLLAGGQWHQNVPVHRSDELGKLALAFNSMAQQLEDSFATLEAKNADLKRLDKLKDEFLTNTSHELRTPLNGIISIAESLLDGATGQLPERTRYNLTMIISSGRRLANLVNDILDFSKLRHRDLNLNIRPVDMHAVAELVQALTQPLILQKDLVLRNEISPDFPKAAADENRVQQILYNLVGNAIKFTDRGQITIESEVKVPPLLPENSTEGTLSGQRHLVIRVRDTGIGIPAGRLNHIFESFEQVDGSSARRYGGTGLGLAVTKQLVELHGGHIFVESVEGEGSCFTFTLPVAHNLSEFPEDQLRALSHESMINSLRTIEETRQAVELPVLLPVDDLENEGERRFRILVVDDEPINHQVLVNNLVLKKYMIMQASSGLEALQLLEQGLQPDLILLDIMMPRMTGYEVTQRIRETWSVNELPILLLTAKNQISDLVIGLEAGANDYITKPISKEELLARIKTHLSLKYISDENRRLTLMADEARHAAESASRAKSAFLANMSHELRTPLNAILGYAGLLYEQAEDHAYEDLLPELDKIQIAGKNLLAIISDVLDITRIEAERLDLHIREFKVRDLVDEIVTIIRPQLEGNRLEIRYGSAINAMHSDPTKIQQILQNLLSNAAKFTHNGLIILSIERMETLISFRVIDNGIGIPAEHLEAIFEPFNQVDNSSTRIYGGTGLGLTICRQLCLLLGGRILVESEVNKGSTFTIQLPTFLDKNRAENQTRDR</sequence>
<comment type="subcellular location">
    <subcellularLocation>
        <location evidence="2">Membrane</location>
    </subcellularLocation>
</comment>
<evidence type="ECO:0000256" key="5">
    <source>
        <dbReference type="ARBA" id="ARBA00022679"/>
    </source>
</evidence>
<dbReference type="SUPFAM" id="SSF47384">
    <property type="entry name" value="Homodimeric domain of signal transducing histidine kinase"/>
    <property type="match status" value="2"/>
</dbReference>
<feature type="domain" description="HAMP" evidence="12">
    <location>
        <begin position="372"/>
        <end position="424"/>
    </location>
</feature>
<dbReference type="PANTHER" id="PTHR43047">
    <property type="entry name" value="TWO-COMPONENT HISTIDINE PROTEIN KINASE"/>
    <property type="match status" value="1"/>
</dbReference>
<name>A0A251X3Q3_9GAMM</name>
<dbReference type="Pfam" id="PF00672">
    <property type="entry name" value="HAMP"/>
    <property type="match status" value="1"/>
</dbReference>
<feature type="domain" description="Response regulatory" evidence="11">
    <location>
        <begin position="732"/>
        <end position="849"/>
    </location>
</feature>
<keyword evidence="9" id="KW-0812">Transmembrane</keyword>
<dbReference type="InterPro" id="IPR005467">
    <property type="entry name" value="His_kinase_dom"/>
</dbReference>
<evidence type="ECO:0000259" key="11">
    <source>
        <dbReference type="PROSITE" id="PS50110"/>
    </source>
</evidence>
<dbReference type="InterPro" id="IPR011006">
    <property type="entry name" value="CheY-like_superfamily"/>
</dbReference>
<proteinExistence type="predicted"/>
<dbReference type="InterPro" id="IPR001789">
    <property type="entry name" value="Sig_transdc_resp-reg_receiver"/>
</dbReference>
<dbReference type="InterPro" id="IPR036097">
    <property type="entry name" value="HisK_dim/P_sf"/>
</dbReference>
<keyword evidence="7" id="KW-0902">Two-component regulatory system</keyword>
<dbReference type="InterPro" id="IPR036890">
    <property type="entry name" value="HATPase_C_sf"/>
</dbReference>
<feature type="domain" description="Histidine kinase" evidence="10">
    <location>
        <begin position="885"/>
        <end position="1101"/>
    </location>
</feature>
<dbReference type="PROSITE" id="PS50109">
    <property type="entry name" value="HIS_KIN"/>
    <property type="match status" value="2"/>
</dbReference>
<dbReference type="SMART" id="SM00448">
    <property type="entry name" value="REC"/>
    <property type="match status" value="1"/>
</dbReference>
<dbReference type="InterPro" id="IPR003660">
    <property type="entry name" value="HAMP_dom"/>
</dbReference>
<comment type="caution">
    <text evidence="13">The sequence shown here is derived from an EMBL/GenBank/DDBJ whole genome shotgun (WGS) entry which is preliminary data.</text>
</comment>
<dbReference type="InterPro" id="IPR003661">
    <property type="entry name" value="HisK_dim/P_dom"/>
</dbReference>
<evidence type="ECO:0000259" key="12">
    <source>
        <dbReference type="PROSITE" id="PS50885"/>
    </source>
</evidence>
<dbReference type="SMART" id="SM00304">
    <property type="entry name" value="HAMP"/>
    <property type="match status" value="1"/>
</dbReference>
<feature type="modified residue" description="4-aspartylphosphate" evidence="8">
    <location>
        <position position="782"/>
    </location>
</feature>
<keyword evidence="9" id="KW-0472">Membrane</keyword>
<evidence type="ECO:0000313" key="14">
    <source>
        <dbReference type="Proteomes" id="UP000194798"/>
    </source>
</evidence>
<dbReference type="Gene3D" id="3.40.50.2300">
    <property type="match status" value="1"/>
</dbReference>
<organism evidence="13 14">
    <name type="scientific">Thioflexithrix psekupsensis</name>
    <dbReference type="NCBI Taxonomy" id="1570016"/>
    <lineage>
        <taxon>Bacteria</taxon>
        <taxon>Pseudomonadati</taxon>
        <taxon>Pseudomonadota</taxon>
        <taxon>Gammaproteobacteria</taxon>
        <taxon>Thiotrichales</taxon>
        <taxon>Thioflexithrix</taxon>
    </lineage>
</organism>
<gene>
    <name evidence="13" type="ORF">TPSD3_13430</name>
</gene>
<dbReference type="InterPro" id="IPR003594">
    <property type="entry name" value="HATPase_dom"/>
</dbReference>
<dbReference type="PROSITE" id="PS50885">
    <property type="entry name" value="HAMP"/>
    <property type="match status" value="1"/>
</dbReference>
<dbReference type="SMART" id="SM00388">
    <property type="entry name" value="HisKA"/>
    <property type="match status" value="2"/>
</dbReference>
<dbReference type="CDD" id="cd16922">
    <property type="entry name" value="HATPase_EvgS-ArcB-TorS-like"/>
    <property type="match status" value="2"/>
</dbReference>
<dbReference type="GO" id="GO:0005886">
    <property type="term" value="C:plasma membrane"/>
    <property type="evidence" value="ECO:0007669"/>
    <property type="project" value="TreeGrafter"/>
</dbReference>
<dbReference type="Pfam" id="PF00512">
    <property type="entry name" value="HisKA"/>
    <property type="match status" value="2"/>
</dbReference>
<dbReference type="CDD" id="cd06225">
    <property type="entry name" value="HAMP"/>
    <property type="match status" value="1"/>
</dbReference>
<feature type="domain" description="Histidine kinase" evidence="10">
    <location>
        <begin position="446"/>
        <end position="680"/>
    </location>
</feature>
<comment type="catalytic activity">
    <reaction evidence="1">
        <text>ATP + protein L-histidine = ADP + protein N-phospho-L-histidine.</text>
        <dbReference type="EC" id="2.7.13.3"/>
    </reaction>
</comment>
<evidence type="ECO:0000256" key="2">
    <source>
        <dbReference type="ARBA" id="ARBA00004370"/>
    </source>
</evidence>
<feature type="transmembrane region" description="Helical" evidence="9">
    <location>
        <begin position="20"/>
        <end position="40"/>
    </location>
</feature>
<reference evidence="13 14" key="1">
    <citation type="submission" date="2016-12" db="EMBL/GenBank/DDBJ databases">
        <title>Thioflexothrix psekupsii D3 genome sequencing and assembly.</title>
        <authorList>
            <person name="Fomenkov A."/>
            <person name="Vincze T."/>
            <person name="Grabovich M."/>
            <person name="Anton B.P."/>
            <person name="Dubinina G."/>
            <person name="Orlova M."/>
            <person name="Belousova E."/>
            <person name="Roberts R.J."/>
        </authorList>
    </citation>
    <scope>NUCLEOTIDE SEQUENCE [LARGE SCALE GENOMIC DNA]</scope>
    <source>
        <strain evidence="13">D3</strain>
    </source>
</reference>
<dbReference type="PRINTS" id="PR00344">
    <property type="entry name" value="BCTRLSENSOR"/>
</dbReference>
<dbReference type="SMART" id="SM00387">
    <property type="entry name" value="HATPase_c"/>
    <property type="match status" value="2"/>
</dbReference>
<keyword evidence="9" id="KW-1133">Transmembrane helix</keyword>
<dbReference type="Gene3D" id="1.10.287.130">
    <property type="match status" value="2"/>
</dbReference>
<dbReference type="SUPFAM" id="SSF55874">
    <property type="entry name" value="ATPase domain of HSP90 chaperone/DNA topoisomerase II/histidine kinase"/>
    <property type="match status" value="2"/>
</dbReference>
<dbReference type="PANTHER" id="PTHR43047:SF72">
    <property type="entry name" value="OSMOSENSING HISTIDINE PROTEIN KINASE SLN1"/>
    <property type="match status" value="1"/>
</dbReference>
<dbReference type="Gene3D" id="6.10.340.10">
    <property type="match status" value="1"/>
</dbReference>
<dbReference type="EC" id="2.7.13.3" evidence="3"/>
<dbReference type="SUPFAM" id="SSF52172">
    <property type="entry name" value="CheY-like"/>
    <property type="match status" value="1"/>
</dbReference>
<dbReference type="PROSITE" id="PS50110">
    <property type="entry name" value="RESPONSE_REGULATORY"/>
    <property type="match status" value="1"/>
</dbReference>
<dbReference type="GO" id="GO:0009927">
    <property type="term" value="F:histidine phosphotransfer kinase activity"/>
    <property type="evidence" value="ECO:0007669"/>
    <property type="project" value="TreeGrafter"/>
</dbReference>
<dbReference type="InterPro" id="IPR004358">
    <property type="entry name" value="Sig_transdc_His_kin-like_C"/>
</dbReference>
<keyword evidence="4 8" id="KW-0597">Phosphoprotein</keyword>
<keyword evidence="14" id="KW-1185">Reference proteome</keyword>
<evidence type="ECO:0000256" key="8">
    <source>
        <dbReference type="PROSITE-ProRule" id="PRU00169"/>
    </source>
</evidence>
<evidence type="ECO:0000256" key="6">
    <source>
        <dbReference type="ARBA" id="ARBA00022777"/>
    </source>
</evidence>